<dbReference type="SUPFAM" id="SSF51984">
    <property type="entry name" value="MurCD N-terminal domain"/>
    <property type="match status" value="1"/>
</dbReference>
<dbReference type="EMBL" id="BJNT01000006">
    <property type="protein sequence ID" value="GEC85676.1"/>
    <property type="molecule type" value="Genomic_DNA"/>
</dbReference>
<dbReference type="GO" id="GO:0005524">
    <property type="term" value="F:ATP binding"/>
    <property type="evidence" value="ECO:0007669"/>
    <property type="project" value="UniProtKB-UniRule"/>
</dbReference>
<dbReference type="InterPro" id="IPR004101">
    <property type="entry name" value="Mur_ligase_C"/>
</dbReference>
<dbReference type="Proteomes" id="UP000319986">
    <property type="component" value="Unassembled WGS sequence"/>
</dbReference>
<dbReference type="AlphaFoldDB" id="A0A110BGG8"/>
<evidence type="ECO:0000256" key="5">
    <source>
        <dbReference type="ARBA" id="ARBA00022598"/>
    </source>
</evidence>
<name>A0A110BGG8_9CORY</name>
<dbReference type="EC" id="6.3.2.8" evidence="3 14"/>
<dbReference type="PANTHER" id="PTHR43445">
    <property type="entry name" value="UDP-N-ACETYLMURAMATE--L-ALANINE LIGASE-RELATED"/>
    <property type="match status" value="1"/>
</dbReference>
<comment type="function">
    <text evidence="14">Cell wall formation.</text>
</comment>
<feature type="binding site" evidence="14">
    <location>
        <begin position="124"/>
        <end position="130"/>
    </location>
    <ligand>
        <name>ATP</name>
        <dbReference type="ChEBI" id="CHEBI:30616"/>
    </ligand>
</feature>
<dbReference type="OrthoDB" id="9804126at2"/>
<feature type="domain" description="Mur ligase central" evidence="17">
    <location>
        <begin position="123"/>
        <end position="324"/>
    </location>
</feature>
<feature type="domain" description="Mur ligase N-terminal catalytic" evidence="15">
    <location>
        <begin position="15"/>
        <end position="117"/>
    </location>
</feature>
<dbReference type="RefSeq" id="WP_073883556.1">
    <property type="nucleotide sequence ID" value="NZ_BJNT01000006.1"/>
</dbReference>
<evidence type="ECO:0000313" key="20">
    <source>
        <dbReference type="Proteomes" id="UP000182498"/>
    </source>
</evidence>
<reference evidence="18" key="1">
    <citation type="submission" date="2015-11" db="EMBL/GenBank/DDBJ databases">
        <authorList>
            <person name="Zhang Y."/>
            <person name="Guo Z."/>
        </authorList>
    </citation>
    <scope>NUCLEOTIDE SEQUENCE [LARGE SCALE GENOMIC DNA]</scope>
    <source>
        <strain evidence="18">Mu292</strain>
    </source>
</reference>
<evidence type="ECO:0000313" key="18">
    <source>
        <dbReference type="EMBL" id="CUU65283.1"/>
    </source>
</evidence>
<accession>A0A110BGG8</accession>
<comment type="pathway">
    <text evidence="2 14">Cell wall biogenesis; peptidoglycan biosynthesis.</text>
</comment>
<reference evidence="20" key="2">
    <citation type="submission" date="2015-11" db="EMBL/GenBank/DDBJ databases">
        <authorList>
            <person name="Dugat-Bony E."/>
        </authorList>
    </citation>
    <scope>NUCLEOTIDE SEQUENCE [LARGE SCALE GENOMIC DNA]</scope>
    <source>
        <strain evidence="20">Mu292</strain>
    </source>
</reference>
<keyword evidence="5 14" id="KW-0436">Ligase</keyword>
<evidence type="ECO:0000256" key="4">
    <source>
        <dbReference type="ARBA" id="ARBA00022490"/>
    </source>
</evidence>
<dbReference type="Pfam" id="PF02875">
    <property type="entry name" value="Mur_ligase_C"/>
    <property type="match status" value="1"/>
</dbReference>
<dbReference type="GO" id="GO:0071555">
    <property type="term" value="P:cell wall organization"/>
    <property type="evidence" value="ECO:0007669"/>
    <property type="project" value="UniProtKB-KW"/>
</dbReference>
<comment type="similarity">
    <text evidence="14">Belongs to the MurCDEF family.</text>
</comment>
<dbReference type="GO" id="GO:0008360">
    <property type="term" value="P:regulation of cell shape"/>
    <property type="evidence" value="ECO:0007669"/>
    <property type="project" value="UniProtKB-KW"/>
</dbReference>
<keyword evidence="6 14" id="KW-0132">Cell division</keyword>
<keyword evidence="9 14" id="KW-0133">Cell shape</keyword>
<dbReference type="GO" id="GO:0005737">
    <property type="term" value="C:cytoplasm"/>
    <property type="evidence" value="ECO:0007669"/>
    <property type="project" value="UniProtKB-SubCell"/>
</dbReference>
<keyword evidence="12 14" id="KW-0961">Cell wall biogenesis/degradation</keyword>
<evidence type="ECO:0000256" key="3">
    <source>
        <dbReference type="ARBA" id="ARBA00012211"/>
    </source>
</evidence>
<sequence length="499" mass="51564">MNANPITSIDQLHRVHMVGIGGAGMSGIARILLDRGIAVSGSDMKESRVVLALRAAGAQIAVGHDAANLTSGGELPDAVVISFAAIPHDNPELVAAAEQGIPLLRRSDVLALLMADRRAVLLSGTHGKTSTTSMAVVGLQAAGMDPSFAIGGQLNRAGTNAHHGTGDVFVAEADESDGSFLSYSPTVAVVTNIEADHLDFYGTEEAYHEVFGAFAGRVVPGGFLVTCVDDPGAAELAERVVAGEVELAEGTRVLGYGTAAAFEAHPTVPVGALIVDAGTTPDGGSQAAVRFPGAGGSGDDTTRTVTVRTPGRHMLLNATAAVLAGGLVGSDLDEVIDGVAAFDGVRRRFEYHGTAGGVEVYDDYAHHPTEVRAVLSAARDKVAARAAADGVAGRVIAVFQPHLYSRTITFAEEFAESLSLADTAVVLDIYGAREDPVEGVTSRIITDRMTVPVVYEERFSDVPERVAEVARPGDVVLTVGAGTVTMLADEILRRLGGEA</sequence>
<dbReference type="NCBIfam" id="TIGR01082">
    <property type="entry name" value="murC"/>
    <property type="match status" value="1"/>
</dbReference>
<keyword evidence="11 14" id="KW-0131">Cell cycle</keyword>
<keyword evidence="10 14" id="KW-0573">Peptidoglycan synthesis</keyword>
<evidence type="ECO:0000256" key="1">
    <source>
        <dbReference type="ARBA" id="ARBA00004496"/>
    </source>
</evidence>
<dbReference type="InterPro" id="IPR036615">
    <property type="entry name" value="Mur_ligase_C_dom_sf"/>
</dbReference>
<dbReference type="Pfam" id="PF01225">
    <property type="entry name" value="Mur_ligase"/>
    <property type="match status" value="1"/>
</dbReference>
<dbReference type="PANTHER" id="PTHR43445:SF3">
    <property type="entry name" value="UDP-N-ACETYLMURAMATE--L-ALANINE LIGASE"/>
    <property type="match status" value="1"/>
</dbReference>
<evidence type="ECO:0000313" key="21">
    <source>
        <dbReference type="Proteomes" id="UP000319986"/>
    </source>
</evidence>
<dbReference type="Gene3D" id="3.40.50.720">
    <property type="entry name" value="NAD(P)-binding Rossmann-like Domain"/>
    <property type="match status" value="1"/>
</dbReference>
<dbReference type="SUPFAM" id="SSF53244">
    <property type="entry name" value="MurD-like peptide ligases, peptide-binding domain"/>
    <property type="match status" value="1"/>
</dbReference>
<dbReference type="HAMAP" id="MF_00046">
    <property type="entry name" value="MurC"/>
    <property type="match status" value="1"/>
</dbReference>
<dbReference type="Proteomes" id="UP000182498">
    <property type="component" value="Unassembled WGS sequence"/>
</dbReference>
<evidence type="ECO:0000256" key="6">
    <source>
        <dbReference type="ARBA" id="ARBA00022618"/>
    </source>
</evidence>
<evidence type="ECO:0000256" key="8">
    <source>
        <dbReference type="ARBA" id="ARBA00022840"/>
    </source>
</evidence>
<dbReference type="SUPFAM" id="SSF53623">
    <property type="entry name" value="MurD-like peptide ligases, catalytic domain"/>
    <property type="match status" value="1"/>
</dbReference>
<proteinExistence type="inferred from homology"/>
<keyword evidence="8 14" id="KW-0067">ATP-binding</keyword>
<dbReference type="InterPro" id="IPR000713">
    <property type="entry name" value="Mur_ligase_N"/>
</dbReference>
<dbReference type="Gene3D" id="3.40.1190.10">
    <property type="entry name" value="Mur-like, catalytic domain"/>
    <property type="match status" value="1"/>
</dbReference>
<evidence type="ECO:0000259" key="17">
    <source>
        <dbReference type="Pfam" id="PF08245"/>
    </source>
</evidence>
<dbReference type="InterPro" id="IPR036565">
    <property type="entry name" value="Mur-like_cat_sf"/>
</dbReference>
<dbReference type="InterPro" id="IPR050061">
    <property type="entry name" value="MurCDEF_pg_biosynth"/>
</dbReference>
<dbReference type="InterPro" id="IPR005758">
    <property type="entry name" value="UDP-N-AcMur_Ala_ligase_MurC"/>
</dbReference>
<dbReference type="GO" id="GO:0051301">
    <property type="term" value="P:cell division"/>
    <property type="evidence" value="ECO:0007669"/>
    <property type="project" value="UniProtKB-KW"/>
</dbReference>
<organism evidence="18 20">
    <name type="scientific">Corynebacterium variabile</name>
    <dbReference type="NCBI Taxonomy" id="1727"/>
    <lineage>
        <taxon>Bacteria</taxon>
        <taxon>Bacillati</taxon>
        <taxon>Actinomycetota</taxon>
        <taxon>Actinomycetes</taxon>
        <taxon>Mycobacteriales</taxon>
        <taxon>Corynebacteriaceae</taxon>
        <taxon>Corynebacterium</taxon>
    </lineage>
</organism>
<comment type="catalytic activity">
    <reaction evidence="13 14">
        <text>UDP-N-acetyl-alpha-D-muramate + L-alanine + ATP = UDP-N-acetyl-alpha-D-muramoyl-L-alanine + ADP + phosphate + H(+)</text>
        <dbReference type="Rhea" id="RHEA:23372"/>
        <dbReference type="ChEBI" id="CHEBI:15378"/>
        <dbReference type="ChEBI" id="CHEBI:30616"/>
        <dbReference type="ChEBI" id="CHEBI:43474"/>
        <dbReference type="ChEBI" id="CHEBI:57972"/>
        <dbReference type="ChEBI" id="CHEBI:70757"/>
        <dbReference type="ChEBI" id="CHEBI:83898"/>
        <dbReference type="ChEBI" id="CHEBI:456216"/>
        <dbReference type="EC" id="6.3.2.8"/>
    </reaction>
</comment>
<keyword evidence="20" id="KW-1185">Reference proteome</keyword>
<dbReference type="InterPro" id="IPR013221">
    <property type="entry name" value="Mur_ligase_cen"/>
</dbReference>
<evidence type="ECO:0000256" key="9">
    <source>
        <dbReference type="ARBA" id="ARBA00022960"/>
    </source>
</evidence>
<evidence type="ECO:0000259" key="15">
    <source>
        <dbReference type="Pfam" id="PF01225"/>
    </source>
</evidence>
<evidence type="ECO:0000256" key="12">
    <source>
        <dbReference type="ARBA" id="ARBA00023316"/>
    </source>
</evidence>
<dbReference type="Pfam" id="PF08245">
    <property type="entry name" value="Mur_ligase_M"/>
    <property type="match status" value="1"/>
</dbReference>
<comment type="subcellular location">
    <subcellularLocation>
        <location evidence="1 14">Cytoplasm</location>
    </subcellularLocation>
</comment>
<evidence type="ECO:0000313" key="19">
    <source>
        <dbReference type="EMBL" id="GEC85676.1"/>
    </source>
</evidence>
<dbReference type="Gene3D" id="3.90.190.20">
    <property type="entry name" value="Mur ligase, C-terminal domain"/>
    <property type="match status" value="1"/>
</dbReference>
<evidence type="ECO:0000256" key="7">
    <source>
        <dbReference type="ARBA" id="ARBA00022741"/>
    </source>
</evidence>
<evidence type="ECO:0000259" key="16">
    <source>
        <dbReference type="Pfam" id="PF02875"/>
    </source>
</evidence>
<dbReference type="UniPathway" id="UPA00219"/>
<evidence type="ECO:0000256" key="14">
    <source>
        <dbReference type="HAMAP-Rule" id="MF_00046"/>
    </source>
</evidence>
<evidence type="ECO:0000256" key="11">
    <source>
        <dbReference type="ARBA" id="ARBA00023306"/>
    </source>
</evidence>
<dbReference type="GO" id="GO:0009252">
    <property type="term" value="P:peptidoglycan biosynthetic process"/>
    <property type="evidence" value="ECO:0007669"/>
    <property type="project" value="UniProtKB-UniRule"/>
</dbReference>
<dbReference type="GeneID" id="82887130"/>
<gene>
    <name evidence="14 19" type="primary">murC</name>
    <name evidence="19" type="ORF">CVA01_09900</name>
    <name evidence="18" type="ORF">CVAR292_00601</name>
</gene>
<dbReference type="EMBL" id="FAUH01000003">
    <property type="protein sequence ID" value="CUU65283.1"/>
    <property type="molecule type" value="Genomic_DNA"/>
</dbReference>
<evidence type="ECO:0000256" key="13">
    <source>
        <dbReference type="ARBA" id="ARBA00047833"/>
    </source>
</evidence>
<evidence type="ECO:0000256" key="2">
    <source>
        <dbReference type="ARBA" id="ARBA00004752"/>
    </source>
</evidence>
<reference evidence="19 21" key="3">
    <citation type="submission" date="2019-06" db="EMBL/GenBank/DDBJ databases">
        <title>Whole genome shotgun sequence of Corynebacterium variabile NBRC 15286.</title>
        <authorList>
            <person name="Hosoyama A."/>
            <person name="Uohara A."/>
            <person name="Ohji S."/>
            <person name="Ichikawa N."/>
        </authorList>
    </citation>
    <scope>NUCLEOTIDE SEQUENCE [LARGE SCALE GENOMIC DNA]</scope>
    <source>
        <strain evidence="19 21">NBRC 15286</strain>
    </source>
</reference>
<keyword evidence="4 14" id="KW-0963">Cytoplasm</keyword>
<protein>
    <recommendedName>
        <fullName evidence="3 14">UDP-N-acetylmuramate--L-alanine ligase</fullName>
        <ecNumber evidence="3 14">6.3.2.8</ecNumber>
    </recommendedName>
    <alternativeName>
        <fullName evidence="14">UDP-N-acetylmuramoyl-L-alanine synthetase</fullName>
    </alternativeName>
</protein>
<feature type="domain" description="Mur ligase C-terminal" evidence="16">
    <location>
        <begin position="347"/>
        <end position="482"/>
    </location>
</feature>
<keyword evidence="7 14" id="KW-0547">Nucleotide-binding</keyword>
<evidence type="ECO:0000256" key="10">
    <source>
        <dbReference type="ARBA" id="ARBA00022984"/>
    </source>
</evidence>
<dbReference type="GO" id="GO:0008763">
    <property type="term" value="F:UDP-N-acetylmuramate-L-alanine ligase activity"/>
    <property type="evidence" value="ECO:0007669"/>
    <property type="project" value="UniProtKB-UniRule"/>
</dbReference>